<dbReference type="InterPro" id="IPR003675">
    <property type="entry name" value="Rce1/LyrA-like_dom"/>
</dbReference>
<dbReference type="Proteomes" id="UP000001064">
    <property type="component" value="Unassembled WGS sequence"/>
</dbReference>
<keyword evidence="7 11" id="KW-1133">Transmembrane helix</keyword>
<dbReference type="AlphaFoldDB" id="F0Z8S9"/>
<gene>
    <name evidence="13" type="ORF">DICPUDRAFT_147553</name>
</gene>
<dbReference type="GeneID" id="10509727"/>
<dbReference type="InterPro" id="IPR039731">
    <property type="entry name" value="Rce1"/>
</dbReference>
<name>F0Z8S9_DICPU</name>
<keyword evidence="14" id="KW-1185">Reference proteome</keyword>
<feature type="transmembrane region" description="Helical" evidence="11">
    <location>
        <begin position="64"/>
        <end position="82"/>
    </location>
</feature>
<evidence type="ECO:0000256" key="4">
    <source>
        <dbReference type="ARBA" id="ARBA00022692"/>
    </source>
</evidence>
<dbReference type="OrthoDB" id="18927at2759"/>
<keyword evidence="4 11" id="KW-0812">Transmembrane</keyword>
<evidence type="ECO:0000256" key="9">
    <source>
        <dbReference type="ARBA" id="ARBA00047280"/>
    </source>
</evidence>
<evidence type="ECO:0000256" key="3">
    <source>
        <dbReference type="ARBA" id="ARBA00022670"/>
    </source>
</evidence>
<feature type="transmembrane region" description="Helical" evidence="11">
    <location>
        <begin position="227"/>
        <end position="246"/>
    </location>
</feature>
<dbReference type="PANTHER" id="PTHR13046">
    <property type="entry name" value="PROTEASE U48 CAAX PRENYL PROTEASE RCE1"/>
    <property type="match status" value="1"/>
</dbReference>
<dbReference type="EC" id="3.4.26.1" evidence="10"/>
<keyword evidence="6" id="KW-0256">Endoplasmic reticulum</keyword>
<evidence type="ECO:0000256" key="8">
    <source>
        <dbReference type="ARBA" id="ARBA00023136"/>
    </source>
</evidence>
<dbReference type="eggNOG" id="KOG4130">
    <property type="taxonomic scope" value="Eukaryota"/>
</dbReference>
<protein>
    <recommendedName>
        <fullName evidence="10">intramembrane prenyl-peptidase Rce1</fullName>
        <ecNumber evidence="10">3.4.26.1</ecNumber>
    </recommendedName>
</protein>
<comment type="subcellular location">
    <subcellularLocation>
        <location evidence="1">Endoplasmic reticulum membrane</location>
        <topology evidence="1">Multi-pass membrane protein</topology>
    </subcellularLocation>
</comment>
<dbReference type="InParanoid" id="F0Z8S9"/>
<dbReference type="KEGG" id="dpp:DICPUDRAFT_147553"/>
<evidence type="ECO:0000256" key="6">
    <source>
        <dbReference type="ARBA" id="ARBA00022824"/>
    </source>
</evidence>
<keyword evidence="5" id="KW-0378">Hydrolase</keyword>
<dbReference type="Pfam" id="PF02517">
    <property type="entry name" value="Rce1-like"/>
    <property type="match status" value="1"/>
</dbReference>
<comment type="similarity">
    <text evidence="2">Belongs to the peptidase U48 family.</text>
</comment>
<feature type="transmembrane region" description="Helical" evidence="11">
    <location>
        <begin position="102"/>
        <end position="124"/>
    </location>
</feature>
<evidence type="ECO:0000256" key="2">
    <source>
        <dbReference type="ARBA" id="ARBA00006897"/>
    </source>
</evidence>
<feature type="transmembrane region" description="Helical" evidence="11">
    <location>
        <begin position="172"/>
        <end position="190"/>
    </location>
</feature>
<evidence type="ECO:0000256" key="7">
    <source>
        <dbReference type="ARBA" id="ARBA00022989"/>
    </source>
</evidence>
<evidence type="ECO:0000313" key="13">
    <source>
        <dbReference type="EMBL" id="EGC39626.1"/>
    </source>
</evidence>
<dbReference type="GO" id="GO:0004222">
    <property type="term" value="F:metalloendopeptidase activity"/>
    <property type="evidence" value="ECO:0000318"/>
    <property type="project" value="GO_Central"/>
</dbReference>
<sequence length="292" mass="33773">MGYINNNKEFILNNRDRLFPNIEKSSSILLSIFLSIFFVVVLYFRNVVTNRNDPIVIKKRLRRVLFSTIFSLVVLYLLIPNSNNKFTIFLEIIGIPLNFRDLINSFGPLFLTIILFFGPVVMALTDEDDDTFKIYFNFESLRDYIVGPLVEEVVFRSVICPILFFAGFKIRPIIILSPFLFGFAHMHHMFPLNNKKLLVTLIKTIIQICFTSLFGMFSAFLFFRTGNILSCFIVHAFCNIMGLPNFGGISYHKYKQVIGICFIIGLLGFAVLVLPLTNPEYYESLYNVIEPW</sequence>
<dbReference type="EMBL" id="GL870954">
    <property type="protein sequence ID" value="EGC39626.1"/>
    <property type="molecule type" value="Genomic_DNA"/>
</dbReference>
<organism evidence="13 14">
    <name type="scientific">Dictyostelium purpureum</name>
    <name type="common">Slime mold</name>
    <dbReference type="NCBI Taxonomy" id="5786"/>
    <lineage>
        <taxon>Eukaryota</taxon>
        <taxon>Amoebozoa</taxon>
        <taxon>Evosea</taxon>
        <taxon>Eumycetozoa</taxon>
        <taxon>Dictyostelia</taxon>
        <taxon>Dictyosteliales</taxon>
        <taxon>Dictyosteliaceae</taxon>
        <taxon>Dictyostelium</taxon>
    </lineage>
</organism>
<evidence type="ECO:0000256" key="10">
    <source>
        <dbReference type="ARBA" id="ARBA00049729"/>
    </source>
</evidence>
<evidence type="ECO:0000313" key="14">
    <source>
        <dbReference type="Proteomes" id="UP000001064"/>
    </source>
</evidence>
<feature type="domain" description="CAAX prenyl protease 2/Lysostaphin resistance protein A-like" evidence="12">
    <location>
        <begin position="141"/>
        <end position="241"/>
    </location>
</feature>
<dbReference type="GO" id="GO:0005789">
    <property type="term" value="C:endoplasmic reticulum membrane"/>
    <property type="evidence" value="ECO:0000318"/>
    <property type="project" value="GO_Central"/>
</dbReference>
<dbReference type="VEuPathDB" id="AmoebaDB:DICPUDRAFT_147553"/>
<feature type="transmembrane region" description="Helical" evidence="11">
    <location>
        <begin position="197"/>
        <end position="221"/>
    </location>
</feature>
<dbReference type="MEROPS" id="G05.002"/>
<proteinExistence type="inferred from homology"/>
<accession>F0Z8S9</accession>
<comment type="catalytic activity">
    <reaction evidence="9">
        <text>Hydrolyzes the peptide bond -P2-(S-farnesyl or geranylgeranyl)C-P1'-P2'-P3'-COOH where P1' and P2' are amino acids with aliphatic sidechains and P3' is any C-terminal residue.</text>
        <dbReference type="EC" id="3.4.26.1"/>
    </reaction>
</comment>
<dbReference type="OMA" id="HSFCNWC"/>
<reference evidence="14" key="1">
    <citation type="journal article" date="2011" name="Genome Biol.">
        <title>Comparative genomics of the social amoebae Dictyostelium discoideum and Dictyostelium purpureum.</title>
        <authorList>
            <consortium name="US DOE Joint Genome Institute (JGI-PGF)"/>
            <person name="Sucgang R."/>
            <person name="Kuo A."/>
            <person name="Tian X."/>
            <person name="Salerno W."/>
            <person name="Parikh A."/>
            <person name="Feasley C.L."/>
            <person name="Dalin E."/>
            <person name="Tu H."/>
            <person name="Huang E."/>
            <person name="Barry K."/>
            <person name="Lindquist E."/>
            <person name="Shapiro H."/>
            <person name="Bruce D."/>
            <person name="Schmutz J."/>
            <person name="Salamov A."/>
            <person name="Fey P."/>
            <person name="Gaudet P."/>
            <person name="Anjard C."/>
            <person name="Babu M.M."/>
            <person name="Basu S."/>
            <person name="Bushmanova Y."/>
            <person name="van der Wel H."/>
            <person name="Katoh-Kurasawa M."/>
            <person name="Dinh C."/>
            <person name="Coutinho P.M."/>
            <person name="Saito T."/>
            <person name="Elias M."/>
            <person name="Schaap P."/>
            <person name="Kay R.R."/>
            <person name="Henrissat B."/>
            <person name="Eichinger L."/>
            <person name="Rivero F."/>
            <person name="Putnam N.H."/>
            <person name="West C.M."/>
            <person name="Loomis W.F."/>
            <person name="Chisholm R.L."/>
            <person name="Shaulsky G."/>
            <person name="Strassmann J.E."/>
            <person name="Queller D.C."/>
            <person name="Kuspa A."/>
            <person name="Grigoriev I.V."/>
        </authorList>
    </citation>
    <scope>NUCLEOTIDE SEQUENCE [LARGE SCALE GENOMIC DNA]</scope>
    <source>
        <strain evidence="14">QSDP1</strain>
    </source>
</reference>
<dbReference type="GO" id="GO:0071586">
    <property type="term" value="P:CAAX-box protein processing"/>
    <property type="evidence" value="ECO:0000318"/>
    <property type="project" value="GO_Central"/>
</dbReference>
<dbReference type="FunCoup" id="F0Z8S9">
    <property type="interactions" value="112"/>
</dbReference>
<dbReference type="RefSeq" id="XP_003283847.1">
    <property type="nucleotide sequence ID" value="XM_003283799.1"/>
</dbReference>
<evidence type="ECO:0000256" key="11">
    <source>
        <dbReference type="SAM" id="Phobius"/>
    </source>
</evidence>
<evidence type="ECO:0000259" key="12">
    <source>
        <dbReference type="Pfam" id="PF02517"/>
    </source>
</evidence>
<feature type="transmembrane region" description="Helical" evidence="11">
    <location>
        <begin position="258"/>
        <end position="277"/>
    </location>
</feature>
<keyword evidence="3" id="KW-0645">Protease</keyword>
<dbReference type="PANTHER" id="PTHR13046:SF0">
    <property type="entry name" value="CAAX PRENYL PROTEASE 2"/>
    <property type="match status" value="1"/>
</dbReference>
<feature type="transmembrane region" description="Helical" evidence="11">
    <location>
        <begin position="26"/>
        <end position="44"/>
    </location>
</feature>
<evidence type="ECO:0000256" key="5">
    <source>
        <dbReference type="ARBA" id="ARBA00022801"/>
    </source>
</evidence>
<dbReference type="STRING" id="5786.F0Z8S9"/>
<keyword evidence="8 11" id="KW-0472">Membrane</keyword>
<evidence type="ECO:0000256" key="1">
    <source>
        <dbReference type="ARBA" id="ARBA00004477"/>
    </source>
</evidence>